<dbReference type="EMBL" id="JACIFF010000001">
    <property type="protein sequence ID" value="MBB4077972.1"/>
    <property type="molecule type" value="Genomic_DNA"/>
</dbReference>
<name>A0A840E2L1_9BACT</name>
<evidence type="ECO:0000313" key="1">
    <source>
        <dbReference type="EMBL" id="MBB4077972.1"/>
    </source>
</evidence>
<evidence type="ECO:0000313" key="2">
    <source>
        <dbReference type="Proteomes" id="UP000576209"/>
    </source>
</evidence>
<protein>
    <submittedName>
        <fullName evidence="1">Uncharacterized protein</fullName>
    </submittedName>
</protein>
<gene>
    <name evidence="1" type="ORF">GGR28_000573</name>
</gene>
<comment type="caution">
    <text evidence="1">The sequence shown here is derived from an EMBL/GenBank/DDBJ whole genome shotgun (WGS) entry which is preliminary data.</text>
</comment>
<reference evidence="1 2" key="1">
    <citation type="submission" date="2020-08" db="EMBL/GenBank/DDBJ databases">
        <title>Genomic Encyclopedia of Type Strains, Phase IV (KMG-IV): sequencing the most valuable type-strain genomes for metagenomic binning, comparative biology and taxonomic classification.</title>
        <authorList>
            <person name="Goeker M."/>
        </authorList>
    </citation>
    <scope>NUCLEOTIDE SEQUENCE [LARGE SCALE GENOMIC DNA]</scope>
    <source>
        <strain evidence="1 2">DSM 105137</strain>
    </source>
</reference>
<dbReference type="Proteomes" id="UP000576209">
    <property type="component" value="Unassembled WGS sequence"/>
</dbReference>
<accession>A0A840E2L1</accession>
<sequence length="45" mass="5022">MDKINLLDSKAKSNHIFVPPNNRATSIPHQSGPAWRYSLGGKINF</sequence>
<proteinExistence type="predicted"/>
<dbReference type="AlphaFoldDB" id="A0A840E2L1"/>
<organism evidence="1 2">
    <name type="scientific">Neolewinella aquimaris</name>
    <dbReference type="NCBI Taxonomy" id="1835722"/>
    <lineage>
        <taxon>Bacteria</taxon>
        <taxon>Pseudomonadati</taxon>
        <taxon>Bacteroidota</taxon>
        <taxon>Saprospiria</taxon>
        <taxon>Saprospirales</taxon>
        <taxon>Lewinellaceae</taxon>
        <taxon>Neolewinella</taxon>
    </lineage>
</organism>
<keyword evidence="2" id="KW-1185">Reference proteome</keyword>